<keyword evidence="3 4" id="KW-0378">Hydrolase</keyword>
<dbReference type="Proteomes" id="UP000198546">
    <property type="component" value="Chromosome i"/>
</dbReference>
<evidence type="ECO:0000313" key="7">
    <source>
        <dbReference type="Proteomes" id="UP000198546"/>
    </source>
</evidence>
<dbReference type="CDD" id="cd02883">
    <property type="entry name" value="NUDIX_Hydrolase"/>
    <property type="match status" value="1"/>
</dbReference>
<comment type="similarity">
    <text evidence="2 4">Belongs to the Nudix hydrolase family.</text>
</comment>
<dbReference type="PRINTS" id="PR00502">
    <property type="entry name" value="NUDIXFAMILY"/>
</dbReference>
<organism evidence="6 7">
    <name type="scientific">Auraticoccus monumenti</name>
    <dbReference type="NCBI Taxonomy" id="675864"/>
    <lineage>
        <taxon>Bacteria</taxon>
        <taxon>Bacillati</taxon>
        <taxon>Actinomycetota</taxon>
        <taxon>Actinomycetes</taxon>
        <taxon>Propionibacteriales</taxon>
        <taxon>Propionibacteriaceae</taxon>
        <taxon>Auraticoccus</taxon>
    </lineage>
</organism>
<evidence type="ECO:0000256" key="2">
    <source>
        <dbReference type="ARBA" id="ARBA00005582"/>
    </source>
</evidence>
<evidence type="ECO:0000256" key="3">
    <source>
        <dbReference type="ARBA" id="ARBA00022801"/>
    </source>
</evidence>
<dbReference type="Pfam" id="PF00293">
    <property type="entry name" value="NUDIX"/>
    <property type="match status" value="1"/>
</dbReference>
<dbReference type="InterPro" id="IPR020476">
    <property type="entry name" value="Nudix_hydrolase"/>
</dbReference>
<dbReference type="Gene3D" id="3.90.79.10">
    <property type="entry name" value="Nucleoside Triphosphate Pyrophosphohydrolase"/>
    <property type="match status" value="1"/>
</dbReference>
<protein>
    <submittedName>
        <fullName evidence="6">ADP-ribose pyrophosphatase YjhB, NUDIX family</fullName>
    </submittedName>
</protein>
<evidence type="ECO:0000259" key="5">
    <source>
        <dbReference type="PROSITE" id="PS51462"/>
    </source>
</evidence>
<dbReference type="STRING" id="675864.SAMN04489747_3224"/>
<dbReference type="SUPFAM" id="SSF55811">
    <property type="entry name" value="Nudix"/>
    <property type="match status" value="1"/>
</dbReference>
<dbReference type="PANTHER" id="PTHR43046:SF16">
    <property type="entry name" value="ADP-RIBOSE PYROPHOSPHATASE YJHB-RELATED"/>
    <property type="match status" value="1"/>
</dbReference>
<comment type="cofactor">
    <cofactor evidence="1">
        <name>Mg(2+)</name>
        <dbReference type="ChEBI" id="CHEBI:18420"/>
    </cofactor>
</comment>
<name>A0A1G7CBC1_9ACTN</name>
<keyword evidence="7" id="KW-1185">Reference proteome</keyword>
<dbReference type="PANTHER" id="PTHR43046">
    <property type="entry name" value="GDP-MANNOSE MANNOSYL HYDROLASE"/>
    <property type="match status" value="1"/>
</dbReference>
<dbReference type="InterPro" id="IPR015797">
    <property type="entry name" value="NUDIX_hydrolase-like_dom_sf"/>
</dbReference>
<proteinExistence type="inferred from homology"/>
<evidence type="ECO:0000256" key="1">
    <source>
        <dbReference type="ARBA" id="ARBA00001946"/>
    </source>
</evidence>
<accession>A0A1G7CBC1</accession>
<gene>
    <name evidence="6" type="ORF">SAMN04489747_3224</name>
</gene>
<dbReference type="InterPro" id="IPR020084">
    <property type="entry name" value="NUDIX_hydrolase_CS"/>
</dbReference>
<feature type="domain" description="Nudix hydrolase" evidence="5">
    <location>
        <begin position="33"/>
        <end position="164"/>
    </location>
</feature>
<dbReference type="InterPro" id="IPR000086">
    <property type="entry name" value="NUDIX_hydrolase_dom"/>
</dbReference>
<evidence type="ECO:0000256" key="4">
    <source>
        <dbReference type="RuleBase" id="RU003476"/>
    </source>
</evidence>
<dbReference type="PROSITE" id="PS51462">
    <property type="entry name" value="NUDIX"/>
    <property type="match status" value="1"/>
</dbReference>
<sequence length="164" mass="17404">MTGDLTGCIMSSHGVVGREHHHPRGRYGRRVSRSTRVSAYGVCRRAGALLLVHQVAPGPAAGLWTLPGGGLEFGEHPGDAVIREVREETGLVARVGRLLAVHDDVYDLGDGVQRHGVRLLFSASVDGDPVPAQVEEVDQVAWHQVGSLPAGVTAWARLAAALEL</sequence>
<dbReference type="AlphaFoldDB" id="A0A1G7CBC1"/>
<dbReference type="GO" id="GO:0016787">
    <property type="term" value="F:hydrolase activity"/>
    <property type="evidence" value="ECO:0007669"/>
    <property type="project" value="UniProtKB-KW"/>
</dbReference>
<evidence type="ECO:0000313" key="6">
    <source>
        <dbReference type="EMBL" id="SDE36672.1"/>
    </source>
</evidence>
<dbReference type="PROSITE" id="PS00893">
    <property type="entry name" value="NUDIX_BOX"/>
    <property type="match status" value="1"/>
</dbReference>
<dbReference type="EMBL" id="LT629688">
    <property type="protein sequence ID" value="SDE36672.1"/>
    <property type="molecule type" value="Genomic_DNA"/>
</dbReference>
<reference evidence="6 7" key="1">
    <citation type="submission" date="2016-10" db="EMBL/GenBank/DDBJ databases">
        <authorList>
            <person name="de Groot N.N."/>
        </authorList>
    </citation>
    <scope>NUCLEOTIDE SEQUENCE [LARGE SCALE GENOMIC DNA]</scope>
    <source>
        <strain evidence="6 7">MON 2.2</strain>
    </source>
</reference>